<gene>
    <name evidence="2" type="ORF">O9K51_04035</name>
</gene>
<feature type="compositionally biased region" description="Polar residues" evidence="1">
    <location>
        <begin position="64"/>
        <end position="74"/>
    </location>
</feature>
<feature type="region of interest" description="Disordered" evidence="1">
    <location>
        <begin position="1"/>
        <end position="85"/>
    </location>
</feature>
<accession>A0AB34FUQ8</accession>
<comment type="caution">
    <text evidence="2">The sequence shown here is derived from an EMBL/GenBank/DDBJ whole genome shotgun (WGS) entry which is preliminary data.</text>
</comment>
<feature type="compositionally biased region" description="Low complexity" evidence="1">
    <location>
        <begin position="75"/>
        <end position="85"/>
    </location>
</feature>
<dbReference type="AlphaFoldDB" id="A0AB34FUQ8"/>
<reference evidence="2" key="1">
    <citation type="submission" date="2023-01" db="EMBL/GenBank/DDBJ databases">
        <title>The growth and conidiation of Purpureocillium lavendulum are regulated by nitrogen source and histone H3K14 acetylation.</title>
        <authorList>
            <person name="Tang P."/>
            <person name="Han J."/>
            <person name="Zhang C."/>
            <person name="Tang P."/>
            <person name="Qi F."/>
            <person name="Zhang K."/>
            <person name="Liang L."/>
        </authorList>
    </citation>
    <scope>NUCLEOTIDE SEQUENCE</scope>
    <source>
        <strain evidence="2">YMF1.00683</strain>
    </source>
</reference>
<feature type="compositionally biased region" description="Polar residues" evidence="1">
    <location>
        <begin position="1"/>
        <end position="10"/>
    </location>
</feature>
<feature type="compositionally biased region" description="Polar residues" evidence="1">
    <location>
        <begin position="176"/>
        <end position="188"/>
    </location>
</feature>
<feature type="region of interest" description="Disordered" evidence="1">
    <location>
        <begin position="146"/>
        <end position="207"/>
    </location>
</feature>
<evidence type="ECO:0000313" key="3">
    <source>
        <dbReference type="Proteomes" id="UP001163105"/>
    </source>
</evidence>
<evidence type="ECO:0000256" key="1">
    <source>
        <dbReference type="SAM" id="MobiDB-lite"/>
    </source>
</evidence>
<keyword evidence="3" id="KW-1185">Reference proteome</keyword>
<protein>
    <submittedName>
        <fullName evidence="2">Copper transport protein ctr4</fullName>
    </submittedName>
</protein>
<feature type="compositionally biased region" description="Polar residues" evidence="1">
    <location>
        <begin position="18"/>
        <end position="27"/>
    </location>
</feature>
<proteinExistence type="predicted"/>
<dbReference type="EMBL" id="JAQHRD010000003">
    <property type="protein sequence ID" value="KAJ6442859.1"/>
    <property type="molecule type" value="Genomic_DNA"/>
</dbReference>
<evidence type="ECO:0000313" key="2">
    <source>
        <dbReference type="EMBL" id="KAJ6442859.1"/>
    </source>
</evidence>
<dbReference type="Proteomes" id="UP001163105">
    <property type="component" value="Unassembled WGS sequence"/>
</dbReference>
<organism evidence="2 3">
    <name type="scientific">Purpureocillium lavendulum</name>
    <dbReference type="NCBI Taxonomy" id="1247861"/>
    <lineage>
        <taxon>Eukaryota</taxon>
        <taxon>Fungi</taxon>
        <taxon>Dikarya</taxon>
        <taxon>Ascomycota</taxon>
        <taxon>Pezizomycotina</taxon>
        <taxon>Sordariomycetes</taxon>
        <taxon>Hypocreomycetidae</taxon>
        <taxon>Hypocreales</taxon>
        <taxon>Ophiocordycipitaceae</taxon>
        <taxon>Purpureocillium</taxon>
    </lineage>
</organism>
<feature type="compositionally biased region" description="Basic and acidic residues" evidence="1">
    <location>
        <begin position="190"/>
        <end position="207"/>
    </location>
</feature>
<feature type="compositionally biased region" description="Basic residues" evidence="1">
    <location>
        <begin position="335"/>
        <end position="346"/>
    </location>
</feature>
<sequence>MCSRQVSSFNIPPPCDTNLLTPISTAGSPPLHQLRKLMGHYPPPPGSPQTQEPTPPGSSKMYHQWNNQFDMNGQPSSTSSPMATPAHVAPESFYMTDERRTPGPPEPYMGMFGVSDSAADPGHISNTGPPYYIDVSQMGNQNPMMVRDNPPMPVDPHHRDIVAGNSRVKKTRSSKRQSGTPRNSQQPDPSEEHKNCNGEEVPPRLKGTCPEEERCIFESRWRHRHQRGQDMWDSIQEDFTKRFNKSHGKEMLQMKFKRARSKYIEWLPRDEDILREAWKRMERDRYQTLLDLFVEMGGSRNMRLNSSDIEVKVVNDLKLEEHLYMESYRDMDVRRRRKVSAKKRTNGPHDDMPGADDLMGVDPRTTHNEEDVINQVHGRREPMRWETDSPAHSTEMMDMPVWDSRAPMKLDAAPGLRLVNGVNRSVYPVPK</sequence>
<name>A0AB34FUQ8_9HYPO</name>
<feature type="region of interest" description="Disordered" evidence="1">
    <location>
        <begin position="335"/>
        <end position="361"/>
    </location>
</feature>